<name>A0A246FEL5_PSENT</name>
<proteinExistence type="predicted"/>
<dbReference type="NCBIfam" id="TIGR02281">
    <property type="entry name" value="clan_AA_DTGA"/>
    <property type="match status" value="1"/>
</dbReference>
<dbReference type="CDD" id="cd05483">
    <property type="entry name" value="retropepsin_like_bacteria"/>
    <property type="match status" value="1"/>
</dbReference>
<dbReference type="EMBL" id="NJBA01000001">
    <property type="protein sequence ID" value="OWP52746.1"/>
    <property type="molecule type" value="Genomic_DNA"/>
</dbReference>
<gene>
    <name evidence="1" type="ORF">CEG18_02565</name>
</gene>
<dbReference type="STRING" id="46680.GCA_000807755_04779"/>
<comment type="caution">
    <text evidence="1">The sequence shown here is derived from an EMBL/GenBank/DDBJ whole genome shotgun (WGS) entry which is preliminary data.</text>
</comment>
<organism evidence="1 2">
    <name type="scientific">Pseudomonas nitroreducens</name>
    <dbReference type="NCBI Taxonomy" id="46680"/>
    <lineage>
        <taxon>Bacteria</taxon>
        <taxon>Pseudomonadati</taxon>
        <taxon>Pseudomonadota</taxon>
        <taxon>Gammaproteobacteria</taxon>
        <taxon>Pseudomonadales</taxon>
        <taxon>Pseudomonadaceae</taxon>
        <taxon>Pseudomonas</taxon>
    </lineage>
</organism>
<evidence type="ECO:0000313" key="2">
    <source>
        <dbReference type="Proteomes" id="UP000198145"/>
    </source>
</evidence>
<dbReference type="InterPro" id="IPR034122">
    <property type="entry name" value="Retropepsin-like_bacterial"/>
</dbReference>
<reference evidence="1 2" key="1">
    <citation type="submission" date="2017-06" db="EMBL/GenBank/DDBJ databases">
        <title>Draft genome of Pseudomonas nitroreducens DF05.</title>
        <authorList>
            <person name="Iyer R."/>
        </authorList>
    </citation>
    <scope>NUCLEOTIDE SEQUENCE [LARGE SCALE GENOMIC DNA]</scope>
    <source>
        <strain evidence="1 2">DF05</strain>
    </source>
</reference>
<dbReference type="Gene3D" id="2.40.70.10">
    <property type="entry name" value="Acid Proteases"/>
    <property type="match status" value="1"/>
</dbReference>
<dbReference type="GO" id="GO:0008233">
    <property type="term" value="F:peptidase activity"/>
    <property type="evidence" value="ECO:0007669"/>
    <property type="project" value="UniProtKB-KW"/>
</dbReference>
<dbReference type="Proteomes" id="UP000198145">
    <property type="component" value="Unassembled WGS sequence"/>
</dbReference>
<evidence type="ECO:0000313" key="1">
    <source>
        <dbReference type="EMBL" id="OWP52746.1"/>
    </source>
</evidence>
<accession>A0A246FEL5</accession>
<protein>
    <submittedName>
        <fullName evidence="1">TIGR02281 family clan AA aspartic protease</fullName>
    </submittedName>
</protein>
<dbReference type="SUPFAM" id="SSF50630">
    <property type="entry name" value="Acid proteases"/>
    <property type="match status" value="1"/>
</dbReference>
<dbReference type="RefSeq" id="WP_017520417.1">
    <property type="nucleotide sequence ID" value="NZ_CP189774.1"/>
</dbReference>
<dbReference type="InterPro" id="IPR021109">
    <property type="entry name" value="Peptidase_aspartic_dom_sf"/>
</dbReference>
<dbReference type="GO" id="GO:0006508">
    <property type="term" value="P:proteolysis"/>
    <property type="evidence" value="ECO:0007669"/>
    <property type="project" value="UniProtKB-KW"/>
</dbReference>
<dbReference type="AlphaFoldDB" id="A0A246FEL5"/>
<keyword evidence="1" id="KW-0645">Protease</keyword>
<sequence length="174" mass="18950">MNDAVPGKRIGKIMMFLAWGAGILLATRYFGAWETRQHNPNPQPQSTHASGQVEVRLVGNRSGHYVADGRINGEAVTFMLDTGATQVALPQRLADRLGLPRGLPVTLDTANGRSQGWRTRLPSLQLGDIRLTDVPALIAPGMEGDEVLLGMSALRQLDFTQQDGTLVLRQRSKP</sequence>
<dbReference type="Pfam" id="PF13975">
    <property type="entry name" value="gag-asp_proteas"/>
    <property type="match status" value="1"/>
</dbReference>
<dbReference type="eggNOG" id="COG3577">
    <property type="taxonomic scope" value="Bacteria"/>
</dbReference>
<keyword evidence="1" id="KW-0378">Hydrolase</keyword>
<dbReference type="InterPro" id="IPR011969">
    <property type="entry name" value="Clan_AA_Asp_peptidase_C"/>
</dbReference>